<protein>
    <submittedName>
        <fullName evidence="1">Uncharacterized protein</fullName>
    </submittedName>
</protein>
<sequence length="110" mass="12950">MRNVCTKFNQNRQAYRLPISNMYFGDFPALPRKLGIRLIYPYQYFKSYSEEHVYEVSSKLPIMSIGLFDICILDTLPHTTLREWITAYLPLQYFKSANEEPVNQASSELD</sequence>
<comment type="caution">
    <text evidence="1">The sequence shown here is derived from an EMBL/GenBank/DDBJ whole genome shotgun (WGS) entry which is preliminary data.</text>
</comment>
<dbReference type="AlphaFoldDB" id="A0A4Y2EN26"/>
<reference evidence="1 2" key="1">
    <citation type="journal article" date="2019" name="Sci. Rep.">
        <title>Orb-weaving spider Araneus ventricosus genome elucidates the spidroin gene catalogue.</title>
        <authorList>
            <person name="Kono N."/>
            <person name="Nakamura H."/>
            <person name="Ohtoshi R."/>
            <person name="Moran D.A.P."/>
            <person name="Shinohara A."/>
            <person name="Yoshida Y."/>
            <person name="Fujiwara M."/>
            <person name="Mori M."/>
            <person name="Tomita M."/>
            <person name="Arakawa K."/>
        </authorList>
    </citation>
    <scope>NUCLEOTIDE SEQUENCE [LARGE SCALE GENOMIC DNA]</scope>
</reference>
<accession>A0A4Y2EN26</accession>
<evidence type="ECO:0000313" key="1">
    <source>
        <dbReference type="EMBL" id="GBM30693.1"/>
    </source>
</evidence>
<dbReference type="Proteomes" id="UP000499080">
    <property type="component" value="Unassembled WGS sequence"/>
</dbReference>
<keyword evidence="2" id="KW-1185">Reference proteome</keyword>
<evidence type="ECO:0000313" key="2">
    <source>
        <dbReference type="Proteomes" id="UP000499080"/>
    </source>
</evidence>
<gene>
    <name evidence="1" type="ORF">AVEN_259563_1</name>
</gene>
<organism evidence="1 2">
    <name type="scientific">Araneus ventricosus</name>
    <name type="common">Orbweaver spider</name>
    <name type="synonym">Epeira ventricosa</name>
    <dbReference type="NCBI Taxonomy" id="182803"/>
    <lineage>
        <taxon>Eukaryota</taxon>
        <taxon>Metazoa</taxon>
        <taxon>Ecdysozoa</taxon>
        <taxon>Arthropoda</taxon>
        <taxon>Chelicerata</taxon>
        <taxon>Arachnida</taxon>
        <taxon>Araneae</taxon>
        <taxon>Araneomorphae</taxon>
        <taxon>Entelegynae</taxon>
        <taxon>Araneoidea</taxon>
        <taxon>Araneidae</taxon>
        <taxon>Araneus</taxon>
    </lineage>
</organism>
<dbReference type="EMBL" id="BGPR01000667">
    <property type="protein sequence ID" value="GBM30693.1"/>
    <property type="molecule type" value="Genomic_DNA"/>
</dbReference>
<proteinExistence type="predicted"/>
<name>A0A4Y2EN26_ARAVE</name>